<dbReference type="SUPFAM" id="SSF51621">
    <property type="entry name" value="Phosphoenolpyruvate/pyruvate domain"/>
    <property type="match status" value="1"/>
</dbReference>
<dbReference type="PANTHER" id="PTHR42905">
    <property type="entry name" value="PHOSPHOENOLPYRUVATE CARBOXYLASE"/>
    <property type="match status" value="1"/>
</dbReference>
<dbReference type="CDD" id="cd00377">
    <property type="entry name" value="ICL_PEPM"/>
    <property type="match status" value="1"/>
</dbReference>
<keyword evidence="1" id="KW-0456">Lyase</keyword>
<dbReference type="Proteomes" id="UP000476332">
    <property type="component" value="Unassembled WGS sequence"/>
</dbReference>
<dbReference type="InterPro" id="IPR039556">
    <property type="entry name" value="ICL/PEPM"/>
</dbReference>
<evidence type="ECO:0000313" key="1">
    <source>
        <dbReference type="EMBL" id="NDV87962.1"/>
    </source>
</evidence>
<dbReference type="InterPro" id="IPR015813">
    <property type="entry name" value="Pyrv/PenolPyrv_kinase-like_dom"/>
</dbReference>
<dbReference type="EMBL" id="JAAAMJ010000012">
    <property type="protein sequence ID" value="NDV87962.1"/>
    <property type="molecule type" value="Genomic_DNA"/>
</dbReference>
<dbReference type="AlphaFoldDB" id="A0A6L9MK11"/>
<dbReference type="RefSeq" id="WP_163044802.1">
    <property type="nucleotide sequence ID" value="NZ_JAAAMJ010000012.1"/>
</dbReference>
<keyword evidence="2" id="KW-1185">Reference proteome</keyword>
<dbReference type="Pfam" id="PF13714">
    <property type="entry name" value="PEP_mutase"/>
    <property type="match status" value="1"/>
</dbReference>
<dbReference type="GO" id="GO:0016829">
    <property type="term" value="F:lyase activity"/>
    <property type="evidence" value="ECO:0007669"/>
    <property type="project" value="UniProtKB-KW"/>
</dbReference>
<dbReference type="InterPro" id="IPR040442">
    <property type="entry name" value="Pyrv_kinase-like_dom_sf"/>
</dbReference>
<organism evidence="1 2">
    <name type="scientific">Aurantimonas aggregata</name>
    <dbReference type="NCBI Taxonomy" id="2047720"/>
    <lineage>
        <taxon>Bacteria</taxon>
        <taxon>Pseudomonadati</taxon>
        <taxon>Pseudomonadota</taxon>
        <taxon>Alphaproteobacteria</taxon>
        <taxon>Hyphomicrobiales</taxon>
        <taxon>Aurantimonadaceae</taxon>
        <taxon>Aurantimonas</taxon>
    </lineage>
</organism>
<protein>
    <submittedName>
        <fullName evidence="1">Isocitrate lyase/phosphoenolpyruvate mutase family protein</fullName>
    </submittedName>
</protein>
<proteinExistence type="predicted"/>
<name>A0A6L9MK11_9HYPH</name>
<comment type="caution">
    <text evidence="1">The sequence shown here is derived from an EMBL/GenBank/DDBJ whole genome shotgun (WGS) entry which is preliminary data.</text>
</comment>
<dbReference type="Gene3D" id="3.20.20.60">
    <property type="entry name" value="Phosphoenolpyruvate-binding domains"/>
    <property type="match status" value="1"/>
</dbReference>
<keyword evidence="1" id="KW-0670">Pyruvate</keyword>
<dbReference type="PANTHER" id="PTHR42905:SF16">
    <property type="entry name" value="CARBOXYPHOSPHONOENOLPYRUVATE PHOSPHONOMUTASE-LIKE PROTEIN (AFU_ORTHOLOGUE AFUA_5G07230)"/>
    <property type="match status" value="1"/>
</dbReference>
<sequence length="257" mass="27560">MTSITAKALAFRRLHVRGEPIVLYNIWDAGSAAVVARSGAKAIATGSWSVAAAQGYGDGEEMPLDDVLAVVRRVVRNVNVPVTVDFEGGYAVEPALVTENVRRLLQLNVVGLNLEDQVVNGLGLYSVREQVERLEAVRKAADDAGVPAFINARTDVFLKAEASIDHAALLDEALLREKAYAKAGADGFFVPGLADIVLVRKLCERASLPINVMAPDDPVRIREFVKLGVSRISLGPAPFFTMTADLERRARAAALAA</sequence>
<evidence type="ECO:0000313" key="2">
    <source>
        <dbReference type="Proteomes" id="UP000476332"/>
    </source>
</evidence>
<gene>
    <name evidence="1" type="ORF">GTW51_14745</name>
</gene>
<accession>A0A6L9MK11</accession>
<reference evidence="1 2" key="1">
    <citation type="submission" date="2020-01" db="EMBL/GenBank/DDBJ databases">
        <title>Genomes of bacteria type strains.</title>
        <authorList>
            <person name="Chen J."/>
            <person name="Zhu S."/>
            <person name="Chen J."/>
        </authorList>
    </citation>
    <scope>NUCLEOTIDE SEQUENCE [LARGE SCALE GENOMIC DNA]</scope>
    <source>
        <strain evidence="1 2">KCTC 52919</strain>
    </source>
</reference>